<dbReference type="Gene3D" id="3.40.50.300">
    <property type="entry name" value="P-loop containing nucleotide triphosphate hydrolases"/>
    <property type="match status" value="1"/>
</dbReference>
<dbReference type="EMBL" id="CAUYUJ010016488">
    <property type="protein sequence ID" value="CAK0865806.1"/>
    <property type="molecule type" value="Genomic_DNA"/>
</dbReference>
<evidence type="ECO:0000313" key="3">
    <source>
        <dbReference type="EMBL" id="CAK0865806.1"/>
    </source>
</evidence>
<name>A0ABN9V008_9DINO</name>
<feature type="compositionally biased region" description="Basic and acidic residues" evidence="1">
    <location>
        <begin position="68"/>
        <end position="81"/>
    </location>
</feature>
<evidence type="ECO:0000256" key="1">
    <source>
        <dbReference type="SAM" id="MobiDB-lite"/>
    </source>
</evidence>
<dbReference type="SUPFAM" id="SSF52540">
    <property type="entry name" value="P-loop containing nucleoside triphosphate hydrolases"/>
    <property type="match status" value="1"/>
</dbReference>
<gene>
    <name evidence="3" type="ORF">PCOR1329_LOCUS53235</name>
</gene>
<dbReference type="Pfam" id="PF00005">
    <property type="entry name" value="ABC_tran"/>
    <property type="match status" value="1"/>
</dbReference>
<organism evidence="3 4">
    <name type="scientific">Prorocentrum cordatum</name>
    <dbReference type="NCBI Taxonomy" id="2364126"/>
    <lineage>
        <taxon>Eukaryota</taxon>
        <taxon>Sar</taxon>
        <taxon>Alveolata</taxon>
        <taxon>Dinophyceae</taxon>
        <taxon>Prorocentrales</taxon>
        <taxon>Prorocentraceae</taxon>
        <taxon>Prorocentrum</taxon>
    </lineage>
</organism>
<protein>
    <recommendedName>
        <fullName evidence="2">ABC transporter domain-containing protein</fullName>
    </recommendedName>
</protein>
<evidence type="ECO:0000313" key="4">
    <source>
        <dbReference type="Proteomes" id="UP001189429"/>
    </source>
</evidence>
<dbReference type="InterPro" id="IPR027417">
    <property type="entry name" value="P-loop_NTPase"/>
</dbReference>
<sequence>MEDASPALEVKELTYRYGGGATIHDRALSEPKLVDVSCSFPRGSRVLVSGANGAGKSTLLSIMGAGRGGERTEEEKEAGKS</sequence>
<accession>A0ABN9V008</accession>
<feature type="region of interest" description="Disordered" evidence="1">
    <location>
        <begin position="61"/>
        <end position="81"/>
    </location>
</feature>
<evidence type="ECO:0000259" key="2">
    <source>
        <dbReference type="Pfam" id="PF00005"/>
    </source>
</evidence>
<keyword evidence="4" id="KW-1185">Reference proteome</keyword>
<dbReference type="Proteomes" id="UP001189429">
    <property type="component" value="Unassembled WGS sequence"/>
</dbReference>
<comment type="caution">
    <text evidence="3">The sequence shown here is derived from an EMBL/GenBank/DDBJ whole genome shotgun (WGS) entry which is preliminary data.</text>
</comment>
<proteinExistence type="predicted"/>
<feature type="domain" description="ABC transporter" evidence="2">
    <location>
        <begin position="35"/>
        <end position="63"/>
    </location>
</feature>
<reference evidence="3" key="1">
    <citation type="submission" date="2023-10" db="EMBL/GenBank/DDBJ databases">
        <authorList>
            <person name="Chen Y."/>
            <person name="Shah S."/>
            <person name="Dougan E. K."/>
            <person name="Thang M."/>
            <person name="Chan C."/>
        </authorList>
    </citation>
    <scope>NUCLEOTIDE SEQUENCE [LARGE SCALE GENOMIC DNA]</scope>
</reference>
<dbReference type="InterPro" id="IPR003439">
    <property type="entry name" value="ABC_transporter-like_ATP-bd"/>
</dbReference>